<dbReference type="GO" id="GO:0075523">
    <property type="term" value="P:viral translational frameshifting"/>
    <property type="evidence" value="ECO:0007669"/>
    <property type="project" value="UniProtKB-KW"/>
</dbReference>
<dbReference type="GO" id="GO:0000166">
    <property type="term" value="F:nucleotide binding"/>
    <property type="evidence" value="ECO:0007669"/>
    <property type="project" value="UniProtKB-KW"/>
</dbReference>
<dbReference type="EMBL" id="KJ920196">
    <property type="protein sequence ID" value="AJE59410.1"/>
    <property type="molecule type" value="Genomic_RNA"/>
</dbReference>
<evidence type="ECO:0000256" key="18">
    <source>
        <dbReference type="ARBA" id="ARBA00022989"/>
    </source>
</evidence>
<comment type="similarity">
    <text evidence="2">Belongs to the astroviridae polyprotein 1AB family.</text>
</comment>
<evidence type="ECO:0000259" key="26">
    <source>
        <dbReference type="PROSITE" id="PS50507"/>
    </source>
</evidence>
<evidence type="ECO:0000256" key="25">
    <source>
        <dbReference type="SAM" id="Phobius"/>
    </source>
</evidence>
<keyword evidence="19 23" id="KW-0175">Coiled coil</keyword>
<dbReference type="PROSITE" id="PS50507">
    <property type="entry name" value="RDRP_SSRNA_POS"/>
    <property type="match status" value="1"/>
</dbReference>
<keyword evidence="20 25" id="KW-0472">Membrane</keyword>
<sequence>MERSYKPSGSSHYDPYDRVLQHGSVKARIQGLQLNKVAKTKLEEIFSCGGPLCFGYGDVETTRVSNGVVEPQPLIVKTVYVSGVREGNEYVTYLFKPGLNDWVEVDANIHKPTAIVGVLYHEYNRLKSENESLKTERSSLQLDISILRHELERARPPTKIIRPFSVGCIILYGLLIGLLFSHISQAFRTGVCLDPDVGETLKPQTCINWRWDGGIESDETIPFYDRVTAWYTGLIQQFKSMYNDIVIDLVVQAFGFAYTWTAIALMIGTYYMLKSTNPAYMLVTLMMATVSRMQLFAISAIPNMEVTSMFSLWCCMVLYYFNQVAAMAASLMIAAMCSIVCLFMGDAEYVKVIRGHGVVILTVVVSHIFSVLLVPHWVTVFLIVAFRIVRLIGAVVGEKIEVRNAEGKVISVIPTTTSWLNRISGFVQSKFTQKVRTGIMSTARVIPNGVVIVESKESSGTGFRVQNYIVTAGHVVGNETQIKVKWGDVNVYTKVVYMHPTKDIAYLALPSEYQALPTYKFAKLIEDGTVVITSMEDCGVLAVAVTEGVIVKDNITYAVSTRNGMSGSPVTNVDGRIVGIHQANTGFTGGAVIIKQEDLPPQKKPQREIDLENKIKELEDALKGQMNQGLNENQIIELIRLAVGREIEILRHEINMNQAKGKNKRKNHHKRRRKGKVWTEEEYKDLLEKGFTRQQLRDMAEVLREADYSEDDESDEYETGYPQWSDPEDSEEVEREWFGPKKKILDEVEEGWSNTDFWEQCQKVWKEMEPMPEESVNTLPSHLSDKYGITCYVVTKSDMEALARDLQEYQAKVEEKIKANVVRGQWLEGVNPKTIISELDELWLKLNHLMWTHGIVPFIQRKKINRKKQQKNLEGGPETGAPKPEQLRLGYWRELLQPGEYYLTPPHCPLVGVLPIDRPISDYDEPIDDLLNLLPKCEEKPPYAPSTWGPEAYRRSFDKFFYRKPTENIKEKYPREWKFAMSVLRREFDFLQDSVLIDITSTSKNADSTPAYPKTLWWKTETDYLKERGYQDYIKELDSIRSGERPDVLWYLFLKKEILKISKIEEEDIRQIVCADPIFSRIGCVFEEHQNQLMKNRTLTRMGQCGWSPFMGGFHKRIKRLVDKGNDYFIEFDWTRYDGTIPNEVFRAIKDFRFSCLRGDLQTKENRDVYNWYCENIFRRYVMLPSGEVTIQDRGNPSGQISTTMDNNICNVFFQAFEFAYLNTELDSDELKENWDKYDSLIYGDDRLTTTPILCDNYVDRVIEMYADVFGMWVKREKVRVSNKINGLTFCGFTVQESNGLFVPIPTDTDKLLAGLITPIKKLPDILSLYGKLLCYRILGHNLPEDHKFKNYILVALEVVARHIRASGGEEPYYITDSMLDRLWRGGPKQSHGW</sequence>
<dbReference type="Gene3D" id="3.30.70.270">
    <property type="match status" value="1"/>
</dbReference>
<keyword evidence="14" id="KW-0378">Hydrolase</keyword>
<evidence type="ECO:0000256" key="13">
    <source>
        <dbReference type="ARBA" id="ARBA00022758"/>
    </source>
</evidence>
<proteinExistence type="inferred from homology"/>
<dbReference type="GO" id="GO:0003968">
    <property type="term" value="F:RNA-directed RNA polymerase activity"/>
    <property type="evidence" value="ECO:0007669"/>
    <property type="project" value="UniProtKB-KW"/>
</dbReference>
<comment type="function">
    <text evidence="21">Responsible for the cleavage of the polyprotein into functional products.</text>
</comment>
<name>A0A0B5E1Y9_9VIRU</name>
<evidence type="ECO:0000256" key="8">
    <source>
        <dbReference type="ARBA" id="ARBA00022670"/>
    </source>
</evidence>
<evidence type="ECO:0000256" key="10">
    <source>
        <dbReference type="ARBA" id="ARBA00022692"/>
    </source>
</evidence>
<evidence type="ECO:0000256" key="14">
    <source>
        <dbReference type="ARBA" id="ARBA00022801"/>
    </source>
</evidence>
<evidence type="ECO:0000256" key="6">
    <source>
        <dbReference type="ARBA" id="ARBA00022520"/>
    </source>
</evidence>
<feature type="region of interest" description="Disordered" evidence="24">
    <location>
        <begin position="705"/>
        <end position="731"/>
    </location>
</feature>
<dbReference type="InterPro" id="IPR045835">
    <property type="entry name" value="Astro_1A"/>
</dbReference>
<feature type="domain" description="RdRp catalytic" evidence="26">
    <location>
        <begin position="1127"/>
        <end position="1259"/>
    </location>
</feature>
<dbReference type="InterPro" id="IPR001205">
    <property type="entry name" value="RNA-dir_pol_C"/>
</dbReference>
<keyword evidence="10 25" id="KW-0812">Transmembrane</keyword>
<evidence type="ECO:0000256" key="21">
    <source>
        <dbReference type="ARBA" id="ARBA00045910"/>
    </source>
</evidence>
<reference evidence="27" key="2">
    <citation type="journal article" date="2015" name="Clin. Infect. Dis.">
        <title>Astrovirus VA1/HMO-C: An Increasingly Recognized Neurotropic Pathogen in Immunocompromised Patients.</title>
        <authorList>
            <person name="Brown J.R."/>
            <person name="Morfopoulou S."/>
            <person name="Hubb J."/>
            <person name="Emmett W.A."/>
            <person name="Ip W."/>
            <person name="Shah D."/>
            <person name="Brooks T."/>
            <person name="Paine S.M."/>
            <person name="Anderson G."/>
            <person name="Virasami A."/>
            <person name="Tong C.Y."/>
            <person name="Clark D.A."/>
            <person name="Plagnol V."/>
            <person name="Jacques T.S."/>
            <person name="Qasim W."/>
            <person name="Hubank M."/>
            <person name="Breuer J."/>
        </authorList>
    </citation>
    <scope>NUCLEOTIDE SEQUENCE</scope>
    <source>
        <strain evidence="27">HMO-CLondon1</strain>
    </source>
</reference>
<evidence type="ECO:0000256" key="7">
    <source>
        <dbReference type="ARBA" id="ARBA00022553"/>
    </source>
</evidence>
<keyword evidence="12" id="KW-0547">Nucleotide-binding</keyword>
<keyword evidence="7" id="KW-0597">Phosphoprotein</keyword>
<dbReference type="Gene3D" id="2.40.10.10">
    <property type="entry name" value="Trypsin-like serine proteases"/>
    <property type="match status" value="2"/>
</dbReference>
<evidence type="ECO:0000256" key="19">
    <source>
        <dbReference type="ARBA" id="ARBA00023054"/>
    </source>
</evidence>
<feature type="coiled-coil region" evidence="23">
    <location>
        <begin position="792"/>
        <end position="819"/>
    </location>
</feature>
<keyword evidence="15" id="KW-0720">Serine protease</keyword>
<dbReference type="InterPro" id="IPR043502">
    <property type="entry name" value="DNA/RNA_pol_sf"/>
</dbReference>
<dbReference type="SUPFAM" id="SSF56672">
    <property type="entry name" value="DNA/RNA polymerases"/>
    <property type="match status" value="1"/>
</dbReference>
<comment type="subcellular location">
    <subcellularLocation>
        <location evidence="1">Host membrane</location>
        <topology evidence="1">Multi-pass membrane protein</topology>
    </subcellularLocation>
</comment>
<organism evidence="27">
    <name type="scientific">Astrovirus VA1/HMO-C</name>
    <dbReference type="NCBI Taxonomy" id="1602211"/>
    <lineage>
        <taxon>Viruses</taxon>
        <taxon>Riboviria</taxon>
        <taxon>Orthornavirae</taxon>
        <taxon>Pisuviricota</taxon>
        <taxon>Stelpaviricetes</taxon>
        <taxon>Stellavirales</taxon>
        <taxon>Astroviridae</taxon>
        <taxon>Mamastrovirus</taxon>
    </lineage>
</organism>
<evidence type="ECO:0000256" key="16">
    <source>
        <dbReference type="ARBA" id="ARBA00022870"/>
    </source>
</evidence>
<feature type="coiled-coil region" evidence="23">
    <location>
        <begin position="123"/>
        <end position="150"/>
    </location>
</feature>
<feature type="transmembrane region" description="Helical" evidence="25">
    <location>
        <begin position="249"/>
        <end position="273"/>
    </location>
</feature>
<evidence type="ECO:0000256" key="22">
    <source>
        <dbReference type="ARBA" id="ARBA00047383"/>
    </source>
</evidence>
<dbReference type="GO" id="GO:0033644">
    <property type="term" value="C:host cell membrane"/>
    <property type="evidence" value="ECO:0007669"/>
    <property type="project" value="UniProtKB-SubCell"/>
</dbReference>
<feature type="transmembrane region" description="Helical" evidence="25">
    <location>
        <begin position="160"/>
        <end position="180"/>
    </location>
</feature>
<dbReference type="InterPro" id="IPR043504">
    <property type="entry name" value="Peptidase_S1_PA_chymotrypsin"/>
</dbReference>
<evidence type="ECO:0000256" key="11">
    <source>
        <dbReference type="ARBA" id="ARBA00022695"/>
    </source>
</evidence>
<dbReference type="InterPro" id="IPR043128">
    <property type="entry name" value="Rev_trsase/Diguanyl_cyclase"/>
</dbReference>
<keyword evidence="13" id="KW-0688">Ribosomal frameshifting</keyword>
<dbReference type="InterPro" id="IPR007094">
    <property type="entry name" value="RNA-dir_pol_PSvirus"/>
</dbReference>
<keyword evidence="8" id="KW-0645">Protease</keyword>
<evidence type="ECO:0000256" key="3">
    <source>
        <dbReference type="ARBA" id="ARBA00011245"/>
    </source>
</evidence>
<dbReference type="GO" id="GO:0003723">
    <property type="term" value="F:RNA binding"/>
    <property type="evidence" value="ECO:0007669"/>
    <property type="project" value="InterPro"/>
</dbReference>
<dbReference type="GO" id="GO:0039694">
    <property type="term" value="P:viral RNA genome replication"/>
    <property type="evidence" value="ECO:0007669"/>
    <property type="project" value="InterPro"/>
</dbReference>
<dbReference type="Pfam" id="PF00680">
    <property type="entry name" value="RdRP_1"/>
    <property type="match status" value="1"/>
</dbReference>
<evidence type="ECO:0000313" key="27">
    <source>
        <dbReference type="EMBL" id="AJE59410.1"/>
    </source>
</evidence>
<evidence type="ECO:0000256" key="4">
    <source>
        <dbReference type="ARBA" id="ARBA00019743"/>
    </source>
</evidence>
<dbReference type="InterPro" id="IPR009003">
    <property type="entry name" value="Peptidase_S1_PA"/>
</dbReference>
<keyword evidence="18 25" id="KW-1133">Transmembrane helix</keyword>
<feature type="transmembrane region" description="Helical" evidence="25">
    <location>
        <begin position="357"/>
        <end position="386"/>
    </location>
</feature>
<protein>
    <recommendedName>
        <fullName evidence="4">Non-structural polyprotein 1AB</fullName>
    </recommendedName>
</protein>
<dbReference type="GO" id="GO:0008236">
    <property type="term" value="F:serine-type peptidase activity"/>
    <property type="evidence" value="ECO:0007669"/>
    <property type="project" value="UniProtKB-KW"/>
</dbReference>
<keyword evidence="17" id="KW-0693">Viral RNA replication</keyword>
<evidence type="ECO:0000256" key="5">
    <source>
        <dbReference type="ARBA" id="ARBA00022484"/>
    </source>
</evidence>
<comment type="catalytic activity">
    <reaction evidence="22">
        <text>RNA(n) + a ribonucleoside 5'-triphosphate = RNA(n+1) + diphosphate</text>
        <dbReference type="Rhea" id="RHEA:21248"/>
        <dbReference type="Rhea" id="RHEA-COMP:14527"/>
        <dbReference type="Rhea" id="RHEA-COMP:17342"/>
        <dbReference type="ChEBI" id="CHEBI:33019"/>
        <dbReference type="ChEBI" id="CHEBI:61557"/>
        <dbReference type="ChEBI" id="CHEBI:140395"/>
    </reaction>
</comment>
<keyword evidence="9" id="KW-0808">Transferase</keyword>
<evidence type="ECO:0000256" key="24">
    <source>
        <dbReference type="SAM" id="MobiDB-lite"/>
    </source>
</evidence>
<evidence type="ECO:0000256" key="23">
    <source>
        <dbReference type="SAM" id="Coils"/>
    </source>
</evidence>
<dbReference type="Pfam" id="PF19415">
    <property type="entry name" value="Astro_1A"/>
    <property type="match status" value="1"/>
</dbReference>
<reference evidence="27" key="1">
    <citation type="submission" date="2014-05" db="EMBL/GenBank/DDBJ databases">
        <authorList>
            <person name="Lockwood J.R."/>
            <person name="Morfopoulou S."/>
            <person name="Plagnol V."/>
            <person name="Brooks T."/>
            <person name="Hubank M."/>
            <person name="Breuer J."/>
        </authorList>
    </citation>
    <scope>NUCLEOTIDE SEQUENCE</scope>
    <source>
        <strain evidence="27">HMO-CLondon1</strain>
    </source>
</reference>
<keyword evidence="6" id="KW-0191">Covalent protein-RNA linkage</keyword>
<feature type="compositionally biased region" description="Acidic residues" evidence="24">
    <location>
        <begin position="708"/>
        <end position="718"/>
    </location>
</feature>
<evidence type="ECO:0000256" key="15">
    <source>
        <dbReference type="ARBA" id="ARBA00022825"/>
    </source>
</evidence>
<feature type="transmembrane region" description="Helical" evidence="25">
    <location>
        <begin position="280"/>
        <end position="301"/>
    </location>
</feature>
<keyword evidence="11" id="KW-0548">Nucleotidyltransferase</keyword>
<evidence type="ECO:0000256" key="17">
    <source>
        <dbReference type="ARBA" id="ARBA00022953"/>
    </source>
</evidence>
<evidence type="ECO:0000256" key="1">
    <source>
        <dbReference type="ARBA" id="ARBA00004301"/>
    </source>
</evidence>
<evidence type="ECO:0000256" key="12">
    <source>
        <dbReference type="ARBA" id="ARBA00022741"/>
    </source>
</evidence>
<comment type="subunit">
    <text evidence="3">Monomer.</text>
</comment>
<dbReference type="GO" id="GO:0006508">
    <property type="term" value="P:proteolysis"/>
    <property type="evidence" value="ECO:0007669"/>
    <property type="project" value="UniProtKB-KW"/>
</dbReference>
<evidence type="ECO:0000256" key="2">
    <source>
        <dbReference type="ARBA" id="ARBA00005873"/>
    </source>
</evidence>
<dbReference type="Pfam" id="PF13365">
    <property type="entry name" value="Trypsin_2"/>
    <property type="match status" value="1"/>
</dbReference>
<keyword evidence="16" id="KW-1043">Host membrane</keyword>
<dbReference type="SUPFAM" id="SSF50494">
    <property type="entry name" value="Trypsin-like serine proteases"/>
    <property type="match status" value="1"/>
</dbReference>
<evidence type="ECO:0000256" key="20">
    <source>
        <dbReference type="ARBA" id="ARBA00023136"/>
    </source>
</evidence>
<accession>A0A0B5E1Y9</accession>
<keyword evidence="5" id="KW-0696">RNA-directed RNA polymerase</keyword>
<dbReference type="CDD" id="cd23172">
    <property type="entry name" value="ps-ssRNAv_Astroviridae_RdRp"/>
    <property type="match status" value="1"/>
</dbReference>
<feature type="transmembrane region" description="Helical" evidence="25">
    <location>
        <begin position="321"/>
        <end position="345"/>
    </location>
</feature>
<dbReference type="GO" id="GO:0006351">
    <property type="term" value="P:DNA-templated transcription"/>
    <property type="evidence" value="ECO:0007669"/>
    <property type="project" value="InterPro"/>
</dbReference>
<evidence type="ECO:0000256" key="9">
    <source>
        <dbReference type="ARBA" id="ARBA00022679"/>
    </source>
</evidence>